<evidence type="ECO:0000256" key="1">
    <source>
        <dbReference type="ARBA" id="ARBA00004496"/>
    </source>
</evidence>
<dbReference type="PANTHER" id="PTHR10343:SF84">
    <property type="entry name" value="5'-AMP-ACTIVATED PROTEIN KINASE SUBUNIT BETA-1"/>
    <property type="match status" value="1"/>
</dbReference>
<dbReference type="PANTHER" id="PTHR10343">
    <property type="entry name" value="5'-AMP-ACTIVATED PROTEIN KINASE , BETA SUBUNIT"/>
    <property type="match status" value="1"/>
</dbReference>
<evidence type="ECO:0000256" key="3">
    <source>
        <dbReference type="ARBA" id="ARBA00022490"/>
    </source>
</evidence>
<organism evidence="6 7">
    <name type="scientific">Escovopsis weberi</name>
    <dbReference type="NCBI Taxonomy" id="150374"/>
    <lineage>
        <taxon>Eukaryota</taxon>
        <taxon>Fungi</taxon>
        <taxon>Dikarya</taxon>
        <taxon>Ascomycota</taxon>
        <taxon>Pezizomycotina</taxon>
        <taxon>Sordariomycetes</taxon>
        <taxon>Hypocreomycetidae</taxon>
        <taxon>Hypocreales</taxon>
        <taxon>Hypocreaceae</taxon>
        <taxon>Escovopsis</taxon>
    </lineage>
</organism>
<dbReference type="Pfam" id="PF16561">
    <property type="entry name" value="AMPK1_CBM"/>
    <property type="match status" value="1"/>
</dbReference>
<dbReference type="InterPro" id="IPR037256">
    <property type="entry name" value="ASC_dom_sf"/>
</dbReference>
<keyword evidence="6" id="KW-0418">Kinase</keyword>
<dbReference type="OrthoDB" id="531008at2759"/>
<feature type="compositionally biased region" description="Pro residues" evidence="4">
    <location>
        <begin position="17"/>
        <end position="34"/>
    </location>
</feature>
<dbReference type="GO" id="GO:0031588">
    <property type="term" value="C:nucleotide-activated protein kinase complex"/>
    <property type="evidence" value="ECO:0007669"/>
    <property type="project" value="TreeGrafter"/>
</dbReference>
<feature type="region of interest" description="Disordered" evidence="4">
    <location>
        <begin position="483"/>
        <end position="579"/>
    </location>
</feature>
<dbReference type="Proteomes" id="UP000053831">
    <property type="component" value="Unassembled WGS sequence"/>
</dbReference>
<accession>A0A0M9VTQ1</accession>
<feature type="region of interest" description="Disordered" evidence="4">
    <location>
        <begin position="172"/>
        <end position="191"/>
    </location>
</feature>
<dbReference type="InterPro" id="IPR050827">
    <property type="entry name" value="CRP1_MDG1_kinase"/>
</dbReference>
<dbReference type="InterPro" id="IPR032640">
    <property type="entry name" value="AMPK1_CBM"/>
</dbReference>
<feature type="compositionally biased region" description="Low complexity" evidence="4">
    <location>
        <begin position="70"/>
        <end position="90"/>
    </location>
</feature>
<feature type="compositionally biased region" description="Low complexity" evidence="4">
    <location>
        <begin position="48"/>
        <end position="62"/>
    </location>
</feature>
<dbReference type="STRING" id="150374.A0A0M9VTQ1"/>
<dbReference type="Pfam" id="PF04739">
    <property type="entry name" value="AMPKBI"/>
    <property type="match status" value="1"/>
</dbReference>
<dbReference type="GO" id="GO:0005737">
    <property type="term" value="C:cytoplasm"/>
    <property type="evidence" value="ECO:0007669"/>
    <property type="project" value="UniProtKB-SubCell"/>
</dbReference>
<proteinExistence type="inferred from homology"/>
<dbReference type="GO" id="GO:0016301">
    <property type="term" value="F:kinase activity"/>
    <property type="evidence" value="ECO:0007669"/>
    <property type="project" value="UniProtKB-KW"/>
</dbReference>
<reference evidence="6 7" key="1">
    <citation type="submission" date="2015-07" db="EMBL/GenBank/DDBJ databases">
        <title>The genome of the fungus Escovopsis weberi, a specialized disease agent of ant agriculture.</title>
        <authorList>
            <person name="de Man T.J."/>
            <person name="Stajich J.E."/>
            <person name="Kubicek C.P."/>
            <person name="Chenthamara K."/>
            <person name="Atanasova L."/>
            <person name="Druzhinina I.S."/>
            <person name="Birnbaum S."/>
            <person name="Barribeau S.M."/>
            <person name="Teiling C."/>
            <person name="Suen G."/>
            <person name="Currie C."/>
            <person name="Gerardo N.M."/>
        </authorList>
    </citation>
    <scope>NUCLEOTIDE SEQUENCE [LARGE SCALE GENOMIC DNA]</scope>
</reference>
<dbReference type="SMART" id="SM01010">
    <property type="entry name" value="AMPKBI"/>
    <property type="match status" value="1"/>
</dbReference>
<feature type="compositionally biased region" description="Low complexity" evidence="4">
    <location>
        <begin position="234"/>
        <end position="254"/>
    </location>
</feature>
<evidence type="ECO:0000313" key="7">
    <source>
        <dbReference type="Proteomes" id="UP000053831"/>
    </source>
</evidence>
<feature type="compositionally biased region" description="Low complexity" evidence="4">
    <location>
        <begin position="486"/>
        <end position="497"/>
    </location>
</feature>
<dbReference type="Gene3D" id="2.60.40.10">
    <property type="entry name" value="Immunoglobulins"/>
    <property type="match status" value="1"/>
</dbReference>
<dbReference type="GO" id="GO:0005634">
    <property type="term" value="C:nucleus"/>
    <property type="evidence" value="ECO:0007669"/>
    <property type="project" value="TreeGrafter"/>
</dbReference>
<feature type="region of interest" description="Disordered" evidence="4">
    <location>
        <begin position="1"/>
        <end position="107"/>
    </location>
</feature>
<feature type="domain" description="Association with the SNF1 complex (ASC)" evidence="5">
    <location>
        <begin position="573"/>
        <end position="680"/>
    </location>
</feature>
<feature type="compositionally biased region" description="Basic residues" evidence="4">
    <location>
        <begin position="498"/>
        <end position="563"/>
    </location>
</feature>
<dbReference type="FunFam" id="2.60.40.10:FF:000562">
    <property type="entry name" value="Snf1 kinase complex beta-subunit Gal83"/>
    <property type="match status" value="1"/>
</dbReference>
<name>A0A0M9VTQ1_ESCWE</name>
<comment type="similarity">
    <text evidence="2">Belongs to the 5'-AMP-activated protein kinase beta subunit family.</text>
</comment>
<keyword evidence="7" id="KW-1185">Reference proteome</keyword>
<feature type="compositionally biased region" description="Low complexity" evidence="4">
    <location>
        <begin position="208"/>
        <end position="218"/>
    </location>
</feature>
<dbReference type="AlphaFoldDB" id="A0A0M9VTQ1"/>
<dbReference type="GO" id="GO:0019901">
    <property type="term" value="F:protein kinase binding"/>
    <property type="evidence" value="ECO:0007669"/>
    <property type="project" value="TreeGrafter"/>
</dbReference>
<dbReference type="InterPro" id="IPR014756">
    <property type="entry name" value="Ig_E-set"/>
</dbReference>
<comment type="caution">
    <text evidence="6">The sequence shown here is derived from an EMBL/GenBank/DDBJ whole genome shotgun (WGS) entry which is preliminary data.</text>
</comment>
<dbReference type="EMBL" id="LGSR01000020">
    <property type="protein sequence ID" value="KOS19043.1"/>
    <property type="molecule type" value="Genomic_DNA"/>
</dbReference>
<protein>
    <submittedName>
        <fullName evidence="6">SNF1 protein kinase subunit beta-3</fullName>
    </submittedName>
</protein>
<evidence type="ECO:0000256" key="4">
    <source>
        <dbReference type="SAM" id="MobiDB-lite"/>
    </source>
</evidence>
<keyword evidence="3" id="KW-0963">Cytoplasm</keyword>
<keyword evidence="6" id="KW-0808">Transferase</keyword>
<dbReference type="CDD" id="cd02859">
    <property type="entry name" value="E_set_AMPKbeta_like_N"/>
    <property type="match status" value="1"/>
</dbReference>
<gene>
    <name evidence="6" type="ORF">ESCO_000569</name>
</gene>
<evidence type="ECO:0000259" key="5">
    <source>
        <dbReference type="SMART" id="SM01010"/>
    </source>
</evidence>
<evidence type="ECO:0000256" key="2">
    <source>
        <dbReference type="ARBA" id="ARBA00010926"/>
    </source>
</evidence>
<dbReference type="Gene3D" id="6.20.250.60">
    <property type="match status" value="1"/>
</dbReference>
<feature type="compositionally biased region" description="Basic and acidic residues" evidence="4">
    <location>
        <begin position="35"/>
        <end position="47"/>
    </location>
</feature>
<dbReference type="SUPFAM" id="SSF160219">
    <property type="entry name" value="AMPKBI-like"/>
    <property type="match status" value="1"/>
</dbReference>
<dbReference type="InterPro" id="IPR006828">
    <property type="entry name" value="ASC_dom"/>
</dbReference>
<dbReference type="GO" id="GO:0007165">
    <property type="term" value="P:signal transduction"/>
    <property type="evidence" value="ECO:0007669"/>
    <property type="project" value="UniProtKB-ARBA"/>
</dbReference>
<dbReference type="SUPFAM" id="SSF81296">
    <property type="entry name" value="E set domains"/>
    <property type="match status" value="1"/>
</dbReference>
<comment type="subcellular location">
    <subcellularLocation>
        <location evidence="1">Cytoplasm</location>
    </subcellularLocation>
</comment>
<feature type="region of interest" description="Disordered" evidence="4">
    <location>
        <begin position="208"/>
        <end position="273"/>
    </location>
</feature>
<dbReference type="InterPro" id="IPR013783">
    <property type="entry name" value="Ig-like_fold"/>
</dbReference>
<sequence length="685" mass="74390">MGNTHSASNRAGRPASPQQPPPPPHSHPPHQPHPPGDDHDDRDHDDNAAAAPTSSTASDSAPGQAHPELSTTTTTTASSSSSASASSSSARQHRRDTAARHHPSSIIPIIPIHTAHRAPAPPEPSLAQAQGSTAASVVLVAGAIAARLPPPPPAAVASAAAAAASVTLPSTAVSSLSGSPHSSSGNDNNNNYNYNTYSSYYSYRHGTNTNTSNSIDNSVQSTAATTPARRFSESRPPTSTSTSSSSAAAAAARDAPSKPVDVPTEAPPLRPFLDLSAHPHLAHHQHHHQHHPEPVFMATNSYSDMYINRPPRLPLPIEEEVHTPGSPIIGPDETFDLGESADGITRKSSTLSTCTLDDDEGEELRVDKTRPVVPTRLEWRGGGDKVYVTGTIFQWNRKHRLHPVEGQPGVFSATIYILPGTHHVRFLVDGIMQTSPHLPTTVDFGNNLVNYIEVNPDDARREKSPVLGLPKSAAAAAADYDDDDAIPASSSSRAQAHQAHHREHQHQHHQHHHQQHQHSQHQHSQQHHQHHQHQHSQHHQHQHSQHQHSQQHHQHHQHQHQHQQSRSLLRGKPCPPVDSFRHEIPQYLLDFDQPEESPAYRHAVGAIEKLPTPPSLPGFLGKPILNAATLMKDDNSVLNMPNHTILNHLATSSIKNNVLAVSATTRYHNKYVTTIIYKPTSSDEG</sequence>
<evidence type="ECO:0000313" key="6">
    <source>
        <dbReference type="EMBL" id="KOS19043.1"/>
    </source>
</evidence>